<evidence type="ECO:0000256" key="1">
    <source>
        <dbReference type="ARBA" id="ARBA00022737"/>
    </source>
</evidence>
<dbReference type="PANTHER" id="PTHR48025:SF1">
    <property type="entry name" value="RRM DOMAIN-CONTAINING PROTEIN"/>
    <property type="match status" value="1"/>
</dbReference>
<feature type="region of interest" description="Disordered" evidence="4">
    <location>
        <begin position="79"/>
        <end position="108"/>
    </location>
</feature>
<evidence type="ECO:0000256" key="3">
    <source>
        <dbReference type="PROSITE-ProRule" id="PRU00176"/>
    </source>
</evidence>
<name>A0A7S4GK66_9EUGL</name>
<evidence type="ECO:0000313" key="6">
    <source>
        <dbReference type="EMBL" id="CAE0839439.1"/>
    </source>
</evidence>
<dbReference type="CDD" id="cd00590">
    <property type="entry name" value="RRM_SF"/>
    <property type="match status" value="1"/>
</dbReference>
<dbReference type="Gene3D" id="3.30.70.330">
    <property type="match status" value="3"/>
</dbReference>
<dbReference type="PRINTS" id="PR00961">
    <property type="entry name" value="HUDSXLRNA"/>
</dbReference>
<dbReference type="InterPro" id="IPR000504">
    <property type="entry name" value="RRM_dom"/>
</dbReference>
<dbReference type="PANTHER" id="PTHR48025">
    <property type="entry name" value="OS02G0815200 PROTEIN"/>
    <property type="match status" value="1"/>
</dbReference>
<dbReference type="EMBL" id="HBJA01147690">
    <property type="protein sequence ID" value="CAE0839439.1"/>
    <property type="molecule type" value="Transcribed_RNA"/>
</dbReference>
<proteinExistence type="predicted"/>
<reference evidence="6" key="1">
    <citation type="submission" date="2021-01" db="EMBL/GenBank/DDBJ databases">
        <authorList>
            <person name="Corre E."/>
            <person name="Pelletier E."/>
            <person name="Niang G."/>
            <person name="Scheremetjew M."/>
            <person name="Finn R."/>
            <person name="Kale V."/>
            <person name="Holt S."/>
            <person name="Cochrane G."/>
            <person name="Meng A."/>
            <person name="Brown T."/>
            <person name="Cohen L."/>
        </authorList>
    </citation>
    <scope>NUCLEOTIDE SEQUENCE</scope>
    <source>
        <strain evidence="6">CCMP1594</strain>
    </source>
</reference>
<keyword evidence="1" id="KW-0677">Repeat</keyword>
<evidence type="ECO:0000256" key="4">
    <source>
        <dbReference type="SAM" id="MobiDB-lite"/>
    </source>
</evidence>
<dbReference type="GO" id="GO:0003729">
    <property type="term" value="F:mRNA binding"/>
    <property type="evidence" value="ECO:0007669"/>
    <property type="project" value="TreeGrafter"/>
</dbReference>
<organism evidence="6">
    <name type="scientific">Eutreptiella gymnastica</name>
    <dbReference type="NCBI Taxonomy" id="73025"/>
    <lineage>
        <taxon>Eukaryota</taxon>
        <taxon>Discoba</taxon>
        <taxon>Euglenozoa</taxon>
        <taxon>Euglenida</taxon>
        <taxon>Spirocuta</taxon>
        <taxon>Euglenophyceae</taxon>
        <taxon>Eutreptiales</taxon>
        <taxon>Eutreptiaceae</taxon>
        <taxon>Eutreptiella</taxon>
    </lineage>
</organism>
<dbReference type="GO" id="GO:0005634">
    <property type="term" value="C:nucleus"/>
    <property type="evidence" value="ECO:0007669"/>
    <property type="project" value="TreeGrafter"/>
</dbReference>
<dbReference type="InterPro" id="IPR012677">
    <property type="entry name" value="Nucleotide-bd_a/b_plait_sf"/>
</dbReference>
<evidence type="ECO:0000259" key="5">
    <source>
        <dbReference type="PROSITE" id="PS50102"/>
    </source>
</evidence>
<dbReference type="AlphaFoldDB" id="A0A7S4GK66"/>
<dbReference type="InterPro" id="IPR050502">
    <property type="entry name" value="Euk_RNA-bind_prot"/>
</dbReference>
<feature type="domain" description="RRM" evidence="5">
    <location>
        <begin position="109"/>
        <end position="189"/>
    </location>
</feature>
<dbReference type="PROSITE" id="PS50102">
    <property type="entry name" value="RRM"/>
    <property type="match status" value="3"/>
</dbReference>
<feature type="domain" description="RRM" evidence="5">
    <location>
        <begin position="4"/>
        <end position="82"/>
    </location>
</feature>
<dbReference type="SMART" id="SM00360">
    <property type="entry name" value="RRM"/>
    <property type="match status" value="3"/>
</dbReference>
<accession>A0A7S4GK66</accession>
<keyword evidence="2 3" id="KW-0694">RNA-binding</keyword>
<dbReference type="Pfam" id="PF00076">
    <property type="entry name" value="RRM_1"/>
    <property type="match status" value="3"/>
</dbReference>
<protein>
    <recommendedName>
        <fullName evidence="5">RRM domain-containing protein</fullName>
    </recommendedName>
</protein>
<dbReference type="GO" id="GO:1990904">
    <property type="term" value="C:ribonucleoprotein complex"/>
    <property type="evidence" value="ECO:0007669"/>
    <property type="project" value="InterPro"/>
</dbReference>
<feature type="domain" description="RRM" evidence="5">
    <location>
        <begin position="268"/>
        <end position="345"/>
    </location>
</feature>
<dbReference type="InterPro" id="IPR002343">
    <property type="entry name" value="Hud_Sxl_RNA"/>
</dbReference>
<dbReference type="InterPro" id="IPR035979">
    <property type="entry name" value="RBD_domain_sf"/>
</dbReference>
<gene>
    <name evidence="6" type="ORF">EGYM00163_LOCUS50811</name>
</gene>
<evidence type="ECO:0000256" key="2">
    <source>
        <dbReference type="ARBA" id="ARBA00022884"/>
    </source>
</evidence>
<dbReference type="SUPFAM" id="SSF54928">
    <property type="entry name" value="RNA-binding domain, RBD"/>
    <property type="match status" value="2"/>
</dbReference>
<sequence length="348" mass="37229">MSDTNLFVGNLPNTLDENGLQHLFEGCGTIVSRKIMMDPSTGMGRGFGFVQFSDPHAAATAVAALNGFDVEGQQILVKPADRRPGDKPGPSRVGVVPQAASPSTPPPSSNVFVGGIPIHWTEAELNTYMGTYGGIDSSVVLKDKVTRQSKGAAMVKYVDTKSAAVAVQTLHGYLLEGQSRPLEVKFADSPEQRNAKRTMQSNPFPVQAAQRFSPYGKGAVAKPQVLSTSSSVSALSSVRPPSVRPMQPAPLTQIVIPKRMDVAPEDGANLHIWGLDPNLTDLHLYEAFAPYGAISSVRAMRDAAGGAKGYGFVHFYSIQDAGKAMAALNGVKVGVREWEVTWHKRTRT</sequence>